<reference evidence="1 2" key="1">
    <citation type="submission" date="2016-10" db="EMBL/GenBank/DDBJ databases">
        <authorList>
            <person name="de Groot N.N."/>
        </authorList>
    </citation>
    <scope>NUCLEOTIDE SEQUENCE [LARGE SCALE GENOMIC DNA]</scope>
    <source>
        <strain evidence="1 2">CPCC 201354</strain>
    </source>
</reference>
<gene>
    <name evidence="1" type="ORF">SAMN05421505_1962</name>
</gene>
<name>A0A1G8M231_9ACTN</name>
<protein>
    <submittedName>
        <fullName evidence="1">Uncharacterized protein</fullName>
    </submittedName>
</protein>
<evidence type="ECO:0000313" key="1">
    <source>
        <dbReference type="EMBL" id="SDI61470.1"/>
    </source>
</evidence>
<keyword evidence="2" id="KW-1185">Reference proteome</keyword>
<dbReference type="AlphaFoldDB" id="A0A1G8M231"/>
<organism evidence="1 2">
    <name type="scientific">Sinosporangium album</name>
    <dbReference type="NCBI Taxonomy" id="504805"/>
    <lineage>
        <taxon>Bacteria</taxon>
        <taxon>Bacillati</taxon>
        <taxon>Actinomycetota</taxon>
        <taxon>Actinomycetes</taxon>
        <taxon>Streptosporangiales</taxon>
        <taxon>Streptosporangiaceae</taxon>
        <taxon>Sinosporangium</taxon>
    </lineage>
</organism>
<feature type="non-terminal residue" evidence="1">
    <location>
        <position position="1"/>
    </location>
</feature>
<accession>A0A1G8M231</accession>
<sequence length="245" mass="25203">GLAMSARLTAGVGIRRAARIARRITRETATATAGGGGTSRRAMLRATGTGALALLGLTLGTGTALARADDPGLLTGAAYKKAIDTAAAAGEVKAAVAGLPKSGFNGTVKRALAFTTETASTIVILFFAPENKAEAKSKAAVLTHEYGGASDNSKTVVEFVTADLDAIKKRDRFERDDFKVVRAGGAAPRGAGEYFSCMLACIGMQCAGPATRCRGLIFLWAVLACMVAVCGSKARSCHAGCKRLW</sequence>
<dbReference type="RefSeq" id="WP_218126110.1">
    <property type="nucleotide sequence ID" value="NZ_FNCN01000096.1"/>
</dbReference>
<dbReference type="Proteomes" id="UP000198923">
    <property type="component" value="Unassembled WGS sequence"/>
</dbReference>
<dbReference type="EMBL" id="FNCN01000096">
    <property type="protein sequence ID" value="SDI61470.1"/>
    <property type="molecule type" value="Genomic_DNA"/>
</dbReference>
<evidence type="ECO:0000313" key="2">
    <source>
        <dbReference type="Proteomes" id="UP000198923"/>
    </source>
</evidence>
<proteinExistence type="predicted"/>